<comment type="caution">
    <text evidence="1">The sequence shown here is derived from an EMBL/GenBank/DDBJ whole genome shotgun (WGS) entry which is preliminary data.</text>
</comment>
<dbReference type="Proteomes" id="UP000653305">
    <property type="component" value="Unassembled WGS sequence"/>
</dbReference>
<keyword evidence="2" id="KW-1185">Reference proteome</keyword>
<dbReference type="EMBL" id="BMAC01000302">
    <property type="protein sequence ID" value="GFP93121.1"/>
    <property type="molecule type" value="Genomic_DNA"/>
</dbReference>
<dbReference type="OrthoDB" id="78947at2759"/>
<protein>
    <submittedName>
        <fullName evidence="1">Thioredoxin-like protein clot</fullName>
    </submittedName>
</protein>
<proteinExistence type="predicted"/>
<reference evidence="1" key="1">
    <citation type="submission" date="2020-07" db="EMBL/GenBank/DDBJ databases">
        <title>Ethylene signaling mediates host invasion by parasitic plants.</title>
        <authorList>
            <person name="Yoshida S."/>
        </authorList>
    </citation>
    <scope>NUCLEOTIDE SEQUENCE</scope>
    <source>
        <strain evidence="1">Okayama</strain>
    </source>
</reference>
<dbReference type="AlphaFoldDB" id="A0A830CFM3"/>
<evidence type="ECO:0000313" key="2">
    <source>
        <dbReference type="Proteomes" id="UP000653305"/>
    </source>
</evidence>
<gene>
    <name evidence="1" type="ORF">PHJA_001456400</name>
</gene>
<evidence type="ECO:0000313" key="1">
    <source>
        <dbReference type="EMBL" id="GFP93121.1"/>
    </source>
</evidence>
<name>A0A830CFM3_9LAMI</name>
<sequence>MPMKVLDATVSTFQGVFEKFSDEAPNNKANFILFLADDEPSTKRSWCPGHQLRLVEGSSSAKKRMKFAFVIWRFVTKLLEHTLKRRHRCIQPPSSAFFSPRQFVEQLGG</sequence>
<accession>A0A830CFM3</accession>
<organism evidence="1 2">
    <name type="scientific">Phtheirospermum japonicum</name>
    <dbReference type="NCBI Taxonomy" id="374723"/>
    <lineage>
        <taxon>Eukaryota</taxon>
        <taxon>Viridiplantae</taxon>
        <taxon>Streptophyta</taxon>
        <taxon>Embryophyta</taxon>
        <taxon>Tracheophyta</taxon>
        <taxon>Spermatophyta</taxon>
        <taxon>Magnoliopsida</taxon>
        <taxon>eudicotyledons</taxon>
        <taxon>Gunneridae</taxon>
        <taxon>Pentapetalae</taxon>
        <taxon>asterids</taxon>
        <taxon>lamiids</taxon>
        <taxon>Lamiales</taxon>
        <taxon>Orobanchaceae</taxon>
        <taxon>Orobanchaceae incertae sedis</taxon>
        <taxon>Phtheirospermum</taxon>
    </lineage>
</organism>